<accession>A0A0B1Z1G4</accession>
<gene>
    <name evidence="1" type="ORF">JZ00_20210</name>
</gene>
<evidence type="ECO:0000313" key="1">
    <source>
        <dbReference type="EMBL" id="KHK63118.1"/>
    </source>
</evidence>
<dbReference type="RefSeq" id="WP_039593027.1">
    <property type="nucleotide sequence ID" value="NZ_JQGJ02000001.1"/>
</dbReference>
<name>A0A0B1Z1G4_9PSED</name>
<evidence type="ECO:0000313" key="2">
    <source>
        <dbReference type="Proteomes" id="UP000030949"/>
    </source>
</evidence>
<proteinExistence type="predicted"/>
<dbReference type="OrthoDB" id="7029641at2"/>
<comment type="caution">
    <text evidence="1">The sequence shown here is derived from an EMBL/GenBank/DDBJ whole genome shotgun (WGS) entry which is preliminary data.</text>
</comment>
<dbReference type="EMBL" id="JQGJ01000013">
    <property type="protein sequence ID" value="KHK63118.1"/>
    <property type="molecule type" value="Genomic_DNA"/>
</dbReference>
<dbReference type="InterPro" id="IPR045657">
    <property type="entry name" value="DUF6392"/>
</dbReference>
<organism evidence="1 2">
    <name type="scientific">Pseudomonas frederiksbergensis</name>
    <dbReference type="NCBI Taxonomy" id="104087"/>
    <lineage>
        <taxon>Bacteria</taxon>
        <taxon>Pseudomonadati</taxon>
        <taxon>Pseudomonadota</taxon>
        <taxon>Gammaproteobacteria</taxon>
        <taxon>Pseudomonadales</taxon>
        <taxon>Pseudomonadaceae</taxon>
        <taxon>Pseudomonas</taxon>
    </lineage>
</organism>
<sequence>MNVFEFEVLIERIGTSHEVLVGQGVLPDQTLTEMYEGRDRLELELEPGIELEFWRETRRFETLFVTLMRTIPSMSKYEGELPIPYMLEMTQSDVHAIFGEPMASKGPIKMPVPIGMTGGWDSYPLDPELYPGKKVVFQYTQDMRVKTLVFTLIDKGHF</sequence>
<evidence type="ECO:0008006" key="3">
    <source>
        <dbReference type="Google" id="ProtNLM"/>
    </source>
</evidence>
<protein>
    <recommendedName>
        <fullName evidence="3">Pyocin immunity protein</fullName>
    </recommendedName>
</protein>
<reference evidence="2" key="1">
    <citation type="submission" date="2015-03" db="EMBL/GenBank/DDBJ databases">
        <title>Pseudomonas frederiksbergensis hydrocarbon degrader.</title>
        <authorList>
            <person name="Brown L.M."/>
            <person name="Ruiz O.N."/>
            <person name="Mueller S."/>
            <person name="Gunasekera T.S."/>
        </authorList>
    </citation>
    <scope>NUCLEOTIDE SEQUENCE [LARGE SCALE GENOMIC DNA]</scope>
    <source>
        <strain evidence="2">SI8</strain>
    </source>
</reference>
<dbReference type="Pfam" id="PF19929">
    <property type="entry name" value="DUF6392"/>
    <property type="match status" value="1"/>
</dbReference>
<dbReference type="AlphaFoldDB" id="A0A0B1Z1G4"/>
<dbReference type="Proteomes" id="UP000030949">
    <property type="component" value="Unassembled WGS sequence"/>
</dbReference>